<evidence type="ECO:0000313" key="2">
    <source>
        <dbReference type="Proteomes" id="UP000199569"/>
    </source>
</evidence>
<dbReference type="STRING" id="549386.SAMN02927923_03211"/>
<dbReference type="Pfam" id="PF07345">
    <property type="entry name" value="ATPaseInh_sub_z"/>
    <property type="match status" value="1"/>
</dbReference>
<evidence type="ECO:0008006" key="3">
    <source>
        <dbReference type="Google" id="ProtNLM"/>
    </source>
</evidence>
<proteinExistence type="predicted"/>
<reference evidence="1 2" key="1">
    <citation type="submission" date="2016-10" db="EMBL/GenBank/DDBJ databases">
        <authorList>
            <person name="de Groot N.N."/>
        </authorList>
    </citation>
    <scope>NUCLEOTIDE SEQUENCE [LARGE SCALE GENOMIC DNA]</scope>
    <source>
        <strain evidence="1 2">CGMCC 1.7666</strain>
    </source>
</reference>
<gene>
    <name evidence="1" type="ORF">SAMN02927923_03211</name>
</gene>
<protein>
    <recommendedName>
        <fullName evidence="3">DUF1476 domain-containing protein</fullName>
    </recommendedName>
</protein>
<dbReference type="EMBL" id="FMVJ01000009">
    <property type="protein sequence ID" value="SCY98252.1"/>
    <property type="molecule type" value="Genomic_DNA"/>
</dbReference>
<dbReference type="Gene3D" id="1.10.790.20">
    <property type="entry name" value="Domain of unknown function DUF1476"/>
    <property type="match status" value="1"/>
</dbReference>
<dbReference type="OrthoDB" id="9810387at2"/>
<name>A0A1G5KCA0_9HYPH</name>
<dbReference type="RefSeq" id="WP_091136733.1">
    <property type="nucleotide sequence ID" value="NZ_FMVJ01000009.1"/>
</dbReference>
<dbReference type="PIRSF" id="PIRSF031780">
    <property type="entry name" value="UCP031780"/>
    <property type="match status" value="1"/>
</dbReference>
<evidence type="ECO:0000313" key="1">
    <source>
        <dbReference type="EMBL" id="SCY98252.1"/>
    </source>
</evidence>
<keyword evidence="2" id="KW-1185">Reference proteome</keyword>
<sequence>MAYIDLNEMTRPEAVLADYDTRHGVTARRNMLVGLWAAECLGLSGVEAEDYAWSVHFADLQHPGVDDVVAKIAADFSTRGVAMKERSIREQLRELERRAELQIAAGLHRF</sequence>
<dbReference type="InterPro" id="IPR009945">
    <property type="entry name" value="ATPase_inh_sub_z"/>
</dbReference>
<dbReference type="AlphaFoldDB" id="A0A1G5KCA0"/>
<organism evidence="1 2">
    <name type="scientific">Microvirga guangxiensis</name>
    <dbReference type="NCBI Taxonomy" id="549386"/>
    <lineage>
        <taxon>Bacteria</taxon>
        <taxon>Pseudomonadati</taxon>
        <taxon>Pseudomonadota</taxon>
        <taxon>Alphaproteobacteria</taxon>
        <taxon>Hyphomicrobiales</taxon>
        <taxon>Methylobacteriaceae</taxon>
        <taxon>Microvirga</taxon>
    </lineage>
</organism>
<accession>A0A1G5KCA0</accession>
<dbReference type="Proteomes" id="UP000199569">
    <property type="component" value="Unassembled WGS sequence"/>
</dbReference>
<dbReference type="InterPro" id="IPR038293">
    <property type="entry name" value="ATPase_inh_sub_z_sf"/>
</dbReference>